<feature type="transmembrane region" description="Helical" evidence="1">
    <location>
        <begin position="110"/>
        <end position="131"/>
    </location>
</feature>
<dbReference type="RefSeq" id="WP_182804023.1">
    <property type="nucleotide sequence ID" value="NZ_CP060007.1"/>
</dbReference>
<keyword evidence="1" id="KW-0472">Membrane</keyword>
<evidence type="ECO:0000256" key="1">
    <source>
        <dbReference type="SAM" id="Phobius"/>
    </source>
</evidence>
<evidence type="ECO:0000313" key="2">
    <source>
        <dbReference type="EMBL" id="QNA45186.1"/>
    </source>
</evidence>
<dbReference type="EMBL" id="CP060007">
    <property type="protein sequence ID" value="QNA45186.1"/>
    <property type="molecule type" value="Genomic_DNA"/>
</dbReference>
<feature type="transmembrane region" description="Helical" evidence="1">
    <location>
        <begin position="304"/>
        <end position="323"/>
    </location>
</feature>
<feature type="transmembrane region" description="Helical" evidence="1">
    <location>
        <begin position="66"/>
        <end position="98"/>
    </location>
</feature>
<keyword evidence="3" id="KW-1185">Reference proteome</keyword>
<feature type="transmembrane region" description="Helical" evidence="1">
    <location>
        <begin position="12"/>
        <end position="31"/>
    </location>
</feature>
<dbReference type="KEGG" id="lacs:H4075_03010"/>
<keyword evidence="1" id="KW-0812">Transmembrane</keyword>
<dbReference type="AlphaFoldDB" id="A0A7G5XI83"/>
<feature type="transmembrane region" description="Helical" evidence="1">
    <location>
        <begin position="187"/>
        <end position="206"/>
    </location>
</feature>
<proteinExistence type="predicted"/>
<sequence length="483" mass="55970">MINQIRSITQEKAVRLLTLAFFCIMLILLFTSSTTTDEGDSLMHYLYAKYAFRYPSHFFNQWAKPVYVLIMAPVAQLGFTAVQLLNIIFTCINFYLVYRIASQASIAKPWMASLIYAAMPLTVTVSFSGLTEPMFACATLLSIFLLQKKRVYASLILFSFLPFIRSEGLLVCAVIFLYLLVIEKYDLIPILLAGHVFYSFAGYIVHHDLMWVFNKLSYATLSSAYGSGRWGHFFNVMPEITGVVVKYLLWAGVSYGFILLLRAFRKKINETEQQELWLMYGIFISVFAGHIIFWALGIFNSMGLIRPIAGITPLMAIIALRGIQYFTAPIQQFRAGLYVQYLLLVAVLIFPFTSNVYAYKWKRDFELKADQKAQLQLVKYIKQYYPNHSQHTMYHVLPWVSIQLKQDWFDPNRHIHINDAFTRNQFKKGELFIWDDWFAVVEGNAPLEAVRKDGRFKEVISYEEKDYWGNTRKTVLFEFVGAE</sequence>
<accession>A0A7G5XI83</accession>
<reference evidence="3" key="1">
    <citation type="submission" date="2020-08" db="EMBL/GenBank/DDBJ databases">
        <title>Lacibacter sp. S13-6-6 genome sequencing.</title>
        <authorList>
            <person name="Jin L."/>
        </authorList>
    </citation>
    <scope>NUCLEOTIDE SEQUENCE [LARGE SCALE GENOMIC DNA]</scope>
    <source>
        <strain evidence="3">S13-6-6</strain>
    </source>
</reference>
<organism evidence="2 3">
    <name type="scientific">Lacibacter sediminis</name>
    <dbReference type="NCBI Taxonomy" id="2760713"/>
    <lineage>
        <taxon>Bacteria</taxon>
        <taxon>Pseudomonadati</taxon>
        <taxon>Bacteroidota</taxon>
        <taxon>Chitinophagia</taxon>
        <taxon>Chitinophagales</taxon>
        <taxon>Chitinophagaceae</taxon>
        <taxon>Lacibacter</taxon>
    </lineage>
</organism>
<feature type="transmembrane region" description="Helical" evidence="1">
    <location>
        <begin position="335"/>
        <end position="353"/>
    </location>
</feature>
<feature type="transmembrane region" description="Helical" evidence="1">
    <location>
        <begin position="151"/>
        <end position="180"/>
    </location>
</feature>
<gene>
    <name evidence="2" type="ORF">H4075_03010</name>
</gene>
<feature type="transmembrane region" description="Helical" evidence="1">
    <location>
        <begin position="276"/>
        <end position="298"/>
    </location>
</feature>
<dbReference type="Proteomes" id="UP000515344">
    <property type="component" value="Chromosome"/>
</dbReference>
<evidence type="ECO:0000313" key="3">
    <source>
        <dbReference type="Proteomes" id="UP000515344"/>
    </source>
</evidence>
<feature type="transmembrane region" description="Helical" evidence="1">
    <location>
        <begin position="247"/>
        <end position="264"/>
    </location>
</feature>
<keyword evidence="1" id="KW-1133">Transmembrane helix</keyword>
<name>A0A7G5XI83_9BACT</name>
<protein>
    <submittedName>
        <fullName evidence="2">Uncharacterized protein</fullName>
    </submittedName>
</protein>